<dbReference type="GO" id="GO:0016020">
    <property type="term" value="C:membrane"/>
    <property type="evidence" value="ECO:0007669"/>
    <property type="project" value="TreeGrafter"/>
</dbReference>
<gene>
    <name evidence="3" type="ORF">FVE85_9060</name>
</gene>
<dbReference type="PROSITE" id="PS50902">
    <property type="entry name" value="FLAVODOXIN_LIKE"/>
    <property type="match status" value="1"/>
</dbReference>
<dbReference type="OMA" id="KFADGNP"/>
<dbReference type="PANTHER" id="PTHR30546">
    <property type="entry name" value="FLAVODOXIN-RELATED PROTEIN WRBA-RELATED"/>
    <property type="match status" value="1"/>
</dbReference>
<name>A0A5J4YND1_PORPP</name>
<dbReference type="Pfam" id="PF03358">
    <property type="entry name" value="FMN_red"/>
    <property type="match status" value="1"/>
</dbReference>
<dbReference type="PANTHER" id="PTHR30546:SF23">
    <property type="entry name" value="FLAVOPROTEIN-LIKE PROTEIN YCP4-RELATED"/>
    <property type="match status" value="1"/>
</dbReference>
<organism evidence="3 4">
    <name type="scientific">Porphyridium purpureum</name>
    <name type="common">Red alga</name>
    <name type="synonym">Porphyridium cruentum</name>
    <dbReference type="NCBI Taxonomy" id="35688"/>
    <lineage>
        <taxon>Eukaryota</taxon>
        <taxon>Rhodophyta</taxon>
        <taxon>Bangiophyceae</taxon>
        <taxon>Porphyridiales</taxon>
        <taxon>Porphyridiaceae</taxon>
        <taxon>Porphyridium</taxon>
    </lineage>
</organism>
<evidence type="ECO:0000313" key="4">
    <source>
        <dbReference type="Proteomes" id="UP000324585"/>
    </source>
</evidence>
<feature type="domain" description="Flavodoxin-like" evidence="2">
    <location>
        <begin position="6"/>
        <end position="195"/>
    </location>
</feature>
<dbReference type="AlphaFoldDB" id="A0A5J4YND1"/>
<protein>
    <submittedName>
        <fullName evidence="3">Quinone-oxidoreductase QR2</fullName>
    </submittedName>
</protein>
<proteinExistence type="inferred from homology"/>
<dbReference type="FunFam" id="3.40.50.360:FF:000001">
    <property type="entry name" value="NAD(P)H dehydrogenase (Quinone) FQR1-like"/>
    <property type="match status" value="1"/>
</dbReference>
<accession>A0A5J4YND1</accession>
<dbReference type="InterPro" id="IPR029039">
    <property type="entry name" value="Flavoprotein-like_sf"/>
</dbReference>
<dbReference type="NCBIfam" id="NF002999">
    <property type="entry name" value="PRK03767.1"/>
    <property type="match status" value="1"/>
</dbReference>
<dbReference type="EMBL" id="VRMN01000008">
    <property type="protein sequence ID" value="KAA8492788.1"/>
    <property type="molecule type" value="Genomic_DNA"/>
</dbReference>
<dbReference type="NCBIfam" id="TIGR01755">
    <property type="entry name" value="flav_wrbA"/>
    <property type="match status" value="1"/>
</dbReference>
<dbReference type="GO" id="GO:0003955">
    <property type="term" value="F:NAD(P)H dehydrogenase (quinone) activity"/>
    <property type="evidence" value="ECO:0007669"/>
    <property type="project" value="InterPro"/>
</dbReference>
<dbReference type="InterPro" id="IPR005025">
    <property type="entry name" value="FMN_Rdtase-like_dom"/>
</dbReference>
<evidence type="ECO:0000256" key="1">
    <source>
        <dbReference type="ARBA" id="ARBA00006961"/>
    </source>
</evidence>
<dbReference type="InterPro" id="IPR010089">
    <property type="entry name" value="Flavoprotein_WrbA-like"/>
</dbReference>
<dbReference type="Proteomes" id="UP000324585">
    <property type="component" value="Unassembled WGS sequence"/>
</dbReference>
<dbReference type="Gene3D" id="3.40.50.360">
    <property type="match status" value="1"/>
</dbReference>
<dbReference type="SUPFAM" id="SSF52218">
    <property type="entry name" value="Flavoproteins"/>
    <property type="match status" value="1"/>
</dbReference>
<sequence length="272" mass="29348">MATKRILVLYYSMYGHIKKQADMVKAGIETAGCEAIVMQVPETLPQDVLTKMGAPPKAEEYKTFTREDMDLLVAVDGIMFGIPTRFGTMPAQMKAFFDGLGGLWAQGKLNGKMASVFFSTGTIGGGQETTALTTVPVLTHLGMIFVPMGYTHPEMMVNTLRGSSAYGSGMLANGDGSRQASDLELAIAKHHGEYFAGIDTPRPHVGSNRQAPSAFQTDCSAAVRVAKCQPNMKMKLEIPCQGVQNPPFCRTCPPAPRSSLLPRLRNPMLITA</sequence>
<evidence type="ECO:0000259" key="2">
    <source>
        <dbReference type="PROSITE" id="PS50902"/>
    </source>
</evidence>
<comment type="caution">
    <text evidence="3">The sequence shown here is derived from an EMBL/GenBank/DDBJ whole genome shotgun (WGS) entry which is preliminary data.</text>
</comment>
<dbReference type="OrthoDB" id="504689at2759"/>
<dbReference type="InterPro" id="IPR008254">
    <property type="entry name" value="Flavodoxin/NO_synth"/>
</dbReference>
<keyword evidence="4" id="KW-1185">Reference proteome</keyword>
<evidence type="ECO:0000313" key="3">
    <source>
        <dbReference type="EMBL" id="KAA8492788.1"/>
    </source>
</evidence>
<dbReference type="GO" id="GO:0010181">
    <property type="term" value="F:FMN binding"/>
    <property type="evidence" value="ECO:0007669"/>
    <property type="project" value="InterPro"/>
</dbReference>
<comment type="similarity">
    <text evidence="1">Belongs to the WrbA family.</text>
</comment>
<reference evidence="4" key="1">
    <citation type="journal article" date="2019" name="Nat. Commun.">
        <title>Expansion of phycobilisome linker gene families in mesophilic red algae.</title>
        <authorList>
            <person name="Lee J."/>
            <person name="Kim D."/>
            <person name="Bhattacharya D."/>
            <person name="Yoon H.S."/>
        </authorList>
    </citation>
    <scope>NUCLEOTIDE SEQUENCE [LARGE SCALE GENOMIC DNA]</scope>
    <source>
        <strain evidence="4">CCMP 1328</strain>
    </source>
</reference>